<dbReference type="PANTHER" id="PTHR30523:SF46">
    <property type="entry name" value="PHOSPHOENOLPYRUVATE CARBOXYLASE"/>
    <property type="match status" value="1"/>
</dbReference>
<keyword evidence="4" id="KW-0460">Magnesium</keyword>
<dbReference type="NCBIfam" id="NF000584">
    <property type="entry name" value="PRK00009.1"/>
    <property type="match status" value="1"/>
</dbReference>
<protein>
    <recommendedName>
        <fullName evidence="3">phosphoenolpyruvate carboxylase</fullName>
        <ecNumber evidence="3">4.1.1.31</ecNumber>
    </recommendedName>
</protein>
<accession>A0A3B0ZHE2</accession>
<evidence type="ECO:0000256" key="5">
    <source>
        <dbReference type="ARBA" id="ARBA00023239"/>
    </source>
</evidence>
<evidence type="ECO:0000256" key="7">
    <source>
        <dbReference type="SAM" id="MobiDB-lite"/>
    </source>
</evidence>
<dbReference type="AlphaFoldDB" id="A0A3B0ZHE2"/>
<evidence type="ECO:0000256" key="1">
    <source>
        <dbReference type="ARBA" id="ARBA00001946"/>
    </source>
</evidence>
<evidence type="ECO:0000256" key="3">
    <source>
        <dbReference type="ARBA" id="ARBA00012305"/>
    </source>
</evidence>
<evidence type="ECO:0000256" key="2">
    <source>
        <dbReference type="ARBA" id="ARBA00008346"/>
    </source>
</evidence>
<keyword evidence="6" id="KW-0120">Carbon dioxide fixation</keyword>
<dbReference type="PROSITE" id="PS00393">
    <property type="entry name" value="PEPCASE_2"/>
    <property type="match status" value="1"/>
</dbReference>
<dbReference type="HAMAP" id="MF_00595">
    <property type="entry name" value="PEPcase_type1"/>
    <property type="match status" value="1"/>
</dbReference>
<keyword evidence="5 8" id="KW-0456">Lyase</keyword>
<proteinExistence type="inferred from homology"/>
<dbReference type="InterPro" id="IPR015813">
    <property type="entry name" value="Pyrv/PenolPyrv_kinase-like_dom"/>
</dbReference>
<dbReference type="InterPro" id="IPR021135">
    <property type="entry name" value="PEP_COase"/>
</dbReference>
<evidence type="ECO:0000256" key="4">
    <source>
        <dbReference type="ARBA" id="ARBA00022842"/>
    </source>
</evidence>
<dbReference type="PROSITE" id="PS00781">
    <property type="entry name" value="PEPCASE_1"/>
    <property type="match status" value="1"/>
</dbReference>
<dbReference type="InterPro" id="IPR022805">
    <property type="entry name" value="PEP_COase_bac/pln-type"/>
</dbReference>
<dbReference type="EMBL" id="UOFS01000013">
    <property type="protein sequence ID" value="VAW92835.1"/>
    <property type="molecule type" value="Genomic_DNA"/>
</dbReference>
<gene>
    <name evidence="8" type="ORF">MNBD_GAMMA22-483</name>
</gene>
<dbReference type="GO" id="GO:0008964">
    <property type="term" value="F:phosphoenolpyruvate carboxylase activity"/>
    <property type="evidence" value="ECO:0007669"/>
    <property type="project" value="UniProtKB-EC"/>
</dbReference>
<dbReference type="EC" id="4.1.1.31" evidence="3"/>
<dbReference type="InterPro" id="IPR018129">
    <property type="entry name" value="PEP_COase_Lys_AS"/>
</dbReference>
<dbReference type="SUPFAM" id="SSF51621">
    <property type="entry name" value="Phosphoenolpyruvate/pyruvate domain"/>
    <property type="match status" value="1"/>
</dbReference>
<dbReference type="GO" id="GO:0015977">
    <property type="term" value="P:carbon fixation"/>
    <property type="evidence" value="ECO:0007669"/>
    <property type="project" value="UniProtKB-KW"/>
</dbReference>
<organism evidence="8">
    <name type="scientific">hydrothermal vent metagenome</name>
    <dbReference type="NCBI Taxonomy" id="652676"/>
    <lineage>
        <taxon>unclassified sequences</taxon>
        <taxon>metagenomes</taxon>
        <taxon>ecological metagenomes</taxon>
    </lineage>
</organism>
<sequence>MNSKIEIENMTAENPDTNRTNNTQFNDSALRARVKLFGNILGEILHEHAGGKVFEAVETLRKGHIDLRQKNNDQKRAELAKLVESLDSETVVHVVRAFSIYFSLVNIAEEDFLHTKRRQLVNTGETLWQGSFNETLRELHEQNINADQLQHVLDHMAYIPVFTAHPTESKRRTILESLRRIFIISEKLTTKSTQNEQDEVIEILKRHIQILYKTNEVRVRKLQVVDEVKNGLYYFRECLFNAVPQTYRSMEKALKVTYNKDSEAVKVPSFMQFGSWIGGDRDGNPFVKHDTTILALRMQAQAVLEEYIDRVSKLSHVLSHSIQFCDLTQAFNTRLEKDEAELSQLFDSKSNQFIQEPYRRKLYYMRHRLQCQLDQITQKINDEPATATIQSCQYQNEQAFLSDLTSMSESLHNHGDSNVADGTLKDLIRLVETFGFFLSKLDIRQESTIHSDTVTQVLSAINGSDYNAMDEADRLTTLANFIKQTPPQLDTSTFTEQAIETLEVFRVIAEMRDEVSQKAFGSYVISMTHAASHIMEVMFLGWLKGLVAIKPDSTHCYLSVSPLFETIDDLAHIEPVMTQLLDNEVYNTLLQASGNTQEVMLGYSDSCKDGGTLASAWNLYNAQMRITELTKKRNIKLRMFHGRGGTIGRGGGPTHDSILSQPDGTVHGEIKFTEQGEVLSYKYSNEETAVYELGMGLTGLLKASRNLIQTPATVENEYKEIMATLADTGEQSYRVLTDRSHGFLDYFYEATPVSEIGLMNIGSRPSHRKKSDRSKSSVRAIGWVFAWAQSRHTLPAWFGIGSALEKWIDGRPDKLKKLQEMYHRWPFFRSLLSNVQMALYKADMDIAKSYSSLCLSEDTATSIHQIINSEYQTTVENVLKIAQLDNLMAETPELALSLTRRNPYLDPLNQIQLTLLKRYRDESLSDEERELWLNPLLRSINAIAAGMRNTG</sequence>
<dbReference type="GO" id="GO:0005829">
    <property type="term" value="C:cytosol"/>
    <property type="evidence" value="ECO:0007669"/>
    <property type="project" value="TreeGrafter"/>
</dbReference>
<feature type="region of interest" description="Disordered" evidence="7">
    <location>
        <begin position="1"/>
        <end position="23"/>
    </location>
</feature>
<evidence type="ECO:0000256" key="6">
    <source>
        <dbReference type="ARBA" id="ARBA00023300"/>
    </source>
</evidence>
<comment type="similarity">
    <text evidence="2">Belongs to the PEPCase type 1 family.</text>
</comment>
<evidence type="ECO:0000313" key="8">
    <source>
        <dbReference type="EMBL" id="VAW92835.1"/>
    </source>
</evidence>
<reference evidence="8" key="1">
    <citation type="submission" date="2018-06" db="EMBL/GenBank/DDBJ databases">
        <authorList>
            <person name="Zhirakovskaya E."/>
        </authorList>
    </citation>
    <scope>NUCLEOTIDE SEQUENCE</scope>
</reference>
<keyword evidence="8" id="KW-0670">Pyruvate</keyword>
<comment type="cofactor">
    <cofactor evidence="1">
        <name>Mg(2+)</name>
        <dbReference type="ChEBI" id="CHEBI:18420"/>
    </cofactor>
</comment>
<name>A0A3B0ZHE2_9ZZZZ</name>
<feature type="compositionally biased region" description="Polar residues" evidence="7">
    <location>
        <begin position="11"/>
        <end position="23"/>
    </location>
</feature>
<dbReference type="Pfam" id="PF00311">
    <property type="entry name" value="PEPcase"/>
    <property type="match status" value="1"/>
</dbReference>
<dbReference type="GO" id="GO:0006099">
    <property type="term" value="P:tricarboxylic acid cycle"/>
    <property type="evidence" value="ECO:0007669"/>
    <property type="project" value="InterPro"/>
</dbReference>
<dbReference type="Gene3D" id="1.20.1440.90">
    <property type="entry name" value="Phosphoenolpyruvate/pyruvate domain"/>
    <property type="match status" value="1"/>
</dbReference>
<dbReference type="InterPro" id="IPR033129">
    <property type="entry name" value="PEPCASE_His_AS"/>
</dbReference>
<dbReference type="PANTHER" id="PTHR30523">
    <property type="entry name" value="PHOSPHOENOLPYRUVATE CARBOXYLASE"/>
    <property type="match status" value="1"/>
</dbReference>
<dbReference type="PRINTS" id="PR00150">
    <property type="entry name" value="PEPCARBXLASE"/>
</dbReference>